<feature type="region of interest" description="Disordered" evidence="3">
    <location>
        <begin position="176"/>
        <end position="251"/>
    </location>
</feature>
<dbReference type="PANTHER" id="PTHR48025">
    <property type="entry name" value="OS02G0815200 PROTEIN"/>
    <property type="match status" value="1"/>
</dbReference>
<evidence type="ECO:0000313" key="5">
    <source>
        <dbReference type="EMBL" id="QSS61572.1"/>
    </source>
</evidence>
<feature type="non-terminal residue" evidence="5">
    <location>
        <position position="276"/>
    </location>
</feature>
<organism evidence="5 6">
    <name type="scientific">Ajellomyces capsulatus</name>
    <name type="common">Darling's disease fungus</name>
    <name type="synonym">Histoplasma capsulatum</name>
    <dbReference type="NCBI Taxonomy" id="5037"/>
    <lineage>
        <taxon>Eukaryota</taxon>
        <taxon>Fungi</taxon>
        <taxon>Dikarya</taxon>
        <taxon>Ascomycota</taxon>
        <taxon>Pezizomycotina</taxon>
        <taxon>Eurotiomycetes</taxon>
        <taxon>Eurotiomycetidae</taxon>
        <taxon>Onygenales</taxon>
        <taxon>Ajellomycetaceae</taxon>
        <taxon>Histoplasma</taxon>
    </lineage>
</organism>
<dbReference type="SUPFAM" id="SSF54928">
    <property type="entry name" value="RNA-binding domain, RBD"/>
    <property type="match status" value="1"/>
</dbReference>
<keyword evidence="1 2" id="KW-0694">RNA-binding</keyword>
<protein>
    <recommendedName>
        <fullName evidence="4">RRM domain-containing protein</fullName>
    </recommendedName>
</protein>
<dbReference type="SMART" id="SM00360">
    <property type="entry name" value="RRM"/>
    <property type="match status" value="1"/>
</dbReference>
<proteinExistence type="predicted"/>
<dbReference type="Pfam" id="PF00076">
    <property type="entry name" value="RRM_1"/>
    <property type="match status" value="1"/>
</dbReference>
<feature type="compositionally biased region" description="Basic and acidic residues" evidence="3">
    <location>
        <begin position="199"/>
        <end position="215"/>
    </location>
</feature>
<dbReference type="InterPro" id="IPR012677">
    <property type="entry name" value="Nucleotide-bd_a/b_plait_sf"/>
</dbReference>
<dbReference type="OrthoDB" id="439639at2759"/>
<dbReference type="InterPro" id="IPR035979">
    <property type="entry name" value="RBD_domain_sf"/>
</dbReference>
<dbReference type="PANTHER" id="PTHR48025:SF1">
    <property type="entry name" value="RRM DOMAIN-CONTAINING PROTEIN"/>
    <property type="match status" value="1"/>
</dbReference>
<reference evidence="5" key="1">
    <citation type="submission" date="2021-01" db="EMBL/GenBank/DDBJ databases">
        <title>Chromosome-level genome assembly of a human fungal pathogen reveals clustering of transcriptionally co-regulated genes.</title>
        <authorList>
            <person name="Voorhies M."/>
            <person name="Cohen S."/>
            <person name="Shea T.P."/>
            <person name="Petrus S."/>
            <person name="Munoz J.F."/>
            <person name="Poplawski S."/>
            <person name="Goldman W.E."/>
            <person name="Michael T."/>
            <person name="Cuomo C.A."/>
            <person name="Sil A."/>
            <person name="Beyhan S."/>
        </authorList>
    </citation>
    <scope>NUCLEOTIDE SEQUENCE</scope>
    <source>
        <strain evidence="5">WU24</strain>
    </source>
</reference>
<dbReference type="Proteomes" id="UP000663671">
    <property type="component" value="Chromosome 5"/>
</dbReference>
<evidence type="ECO:0000313" key="6">
    <source>
        <dbReference type="Proteomes" id="UP000663671"/>
    </source>
</evidence>
<sequence length="276" mass="31492">MKARARTIPHRLYGSKKRCFLFLLFSSSDSLKRGRRIPTYPHPTSMEENTRVFVSGLPPTFSNDELRKRFSTRYQVTDAHVIPKRRIGFVGFKTPTEAQDAVKYFNKTYIRMSKIAVEMARPVDADPPVVEKANPRHATSTNFTTLKRKHDQVEQSLDPKLQEYLATMKPTMRSKTWADDVVSSGNTETPSIKAKRLKPGHEPTLKTKQTERPDDITEDNSVGKKSRSFETEDEPEATSVEEAPKSDMDWLRSRTSRLLGLVQDDEDEGSPETTEV</sequence>
<name>A0A8A1MAQ8_AJECA</name>
<dbReference type="GO" id="GO:0003729">
    <property type="term" value="F:mRNA binding"/>
    <property type="evidence" value="ECO:0007669"/>
    <property type="project" value="TreeGrafter"/>
</dbReference>
<dbReference type="GO" id="GO:0005634">
    <property type="term" value="C:nucleus"/>
    <property type="evidence" value="ECO:0007669"/>
    <property type="project" value="TreeGrafter"/>
</dbReference>
<gene>
    <name evidence="5" type="ORF">I7I51_03749</name>
</gene>
<evidence type="ECO:0000259" key="4">
    <source>
        <dbReference type="PROSITE" id="PS50102"/>
    </source>
</evidence>
<feature type="domain" description="RRM" evidence="4">
    <location>
        <begin position="50"/>
        <end position="122"/>
    </location>
</feature>
<dbReference type="AlphaFoldDB" id="A0A8A1MAQ8"/>
<dbReference type="InterPro" id="IPR050502">
    <property type="entry name" value="Euk_RNA-bind_prot"/>
</dbReference>
<dbReference type="Gene3D" id="3.30.70.330">
    <property type="match status" value="1"/>
</dbReference>
<feature type="region of interest" description="Disordered" evidence="3">
    <location>
        <begin position="127"/>
        <end position="155"/>
    </location>
</feature>
<dbReference type="VEuPathDB" id="FungiDB:I7I51_03749"/>
<evidence type="ECO:0000256" key="3">
    <source>
        <dbReference type="SAM" id="MobiDB-lite"/>
    </source>
</evidence>
<evidence type="ECO:0000256" key="2">
    <source>
        <dbReference type="PROSITE-ProRule" id="PRU00176"/>
    </source>
</evidence>
<feature type="compositionally biased region" description="Basic and acidic residues" evidence="3">
    <location>
        <begin position="242"/>
        <end position="251"/>
    </location>
</feature>
<accession>A0A8A1MAQ8</accession>
<dbReference type="PROSITE" id="PS50102">
    <property type="entry name" value="RRM"/>
    <property type="match status" value="1"/>
</dbReference>
<dbReference type="InterPro" id="IPR000504">
    <property type="entry name" value="RRM_dom"/>
</dbReference>
<dbReference type="EMBL" id="CP069111">
    <property type="protein sequence ID" value="QSS61572.1"/>
    <property type="molecule type" value="Genomic_DNA"/>
</dbReference>
<evidence type="ECO:0000256" key="1">
    <source>
        <dbReference type="ARBA" id="ARBA00022884"/>
    </source>
</evidence>